<sequence length="354" mass="38375">MSELLLISDDLSRTERLARHLGAFRACRIHDLYDDAPPPRAELIVSDVKDLTSEAILRLRGVLPHVRGSGTPFLFLLHDNSARTHIQADLLGASGTLSAAAAMRLLDEALACLQEQTEATPSKTRRQADQARQFLRETFVPGRDLSSAIIDTGTEIVSGAVRESGIRNWIRAVRRFDDATHQHCLLVAGLAVAFAGSLGLGAPDRHSLAKAALLHDVGKIAVPPAILNKPGPLNAAEMRIMRTHPGYSHAMLVGRGFEETMLTVVRSHHEMLDGTGYPDRLKGCEIPDLVRLVTVCDVYGALIERRPYRAPLAGAKAFSILSGMTDRLDGDLVRAFQPVATAYDPSLPPATLPS</sequence>
<dbReference type="PROSITE" id="PS51832">
    <property type="entry name" value="HD_GYP"/>
    <property type="match status" value="1"/>
</dbReference>
<reference evidence="2 3" key="1">
    <citation type="journal article" date="2012" name="Genet. Mol. Biol.">
        <title>Analysis of 16S rRNA and mxaF genes revealing insights into Methylobacterium niche-specific plant association.</title>
        <authorList>
            <person name="Dourado M.N."/>
            <person name="Andreote F.D."/>
            <person name="Dini-Andreote F."/>
            <person name="Conti R."/>
            <person name="Araujo J.M."/>
            <person name="Araujo W.L."/>
        </authorList>
    </citation>
    <scope>NUCLEOTIDE SEQUENCE [LARGE SCALE GENOMIC DNA]</scope>
    <source>
        <strain evidence="2 3">SR1.6/6</strain>
    </source>
</reference>
<dbReference type="GO" id="GO:0008081">
    <property type="term" value="F:phosphoric diester hydrolase activity"/>
    <property type="evidence" value="ECO:0007669"/>
    <property type="project" value="UniProtKB-ARBA"/>
</dbReference>
<accession>A0A6B9FSD3</accession>
<dbReference type="NCBIfam" id="TIGR00277">
    <property type="entry name" value="HDIG"/>
    <property type="match status" value="1"/>
</dbReference>
<dbReference type="OrthoDB" id="9802066at2"/>
<dbReference type="EMBL" id="CP043538">
    <property type="protein sequence ID" value="QGY05511.1"/>
    <property type="molecule type" value="Genomic_DNA"/>
</dbReference>
<dbReference type="SMART" id="SM00471">
    <property type="entry name" value="HDc"/>
    <property type="match status" value="1"/>
</dbReference>
<dbReference type="KEGG" id="mmes:MMSR116_29170"/>
<evidence type="ECO:0000313" key="3">
    <source>
        <dbReference type="Proteomes" id="UP000012488"/>
    </source>
</evidence>
<dbReference type="SUPFAM" id="SSF109604">
    <property type="entry name" value="HD-domain/PDEase-like"/>
    <property type="match status" value="1"/>
</dbReference>
<dbReference type="CDD" id="cd00077">
    <property type="entry name" value="HDc"/>
    <property type="match status" value="1"/>
</dbReference>
<dbReference type="RefSeq" id="WP_010684360.1">
    <property type="nucleotide sequence ID" value="NZ_CP043538.1"/>
</dbReference>
<dbReference type="PANTHER" id="PTHR43155:SF2">
    <property type="entry name" value="CYCLIC DI-GMP PHOSPHODIESTERASE PA4108"/>
    <property type="match status" value="1"/>
</dbReference>
<dbReference type="Proteomes" id="UP000012488">
    <property type="component" value="Chromosome"/>
</dbReference>
<dbReference type="AlphaFoldDB" id="A0A6B9FSD3"/>
<name>A0A6B9FSD3_9HYPH</name>
<feature type="domain" description="HD-GYP" evidence="1">
    <location>
        <begin position="158"/>
        <end position="352"/>
    </location>
</feature>
<reference evidence="2 3" key="2">
    <citation type="journal article" date="2013" name="Genome Announc.">
        <title>Draft Genome Sequence of Methylobacterium mesophilicum Strain SR1.6/6, Isolated from Citrus sinensis.</title>
        <authorList>
            <person name="Marinho Almeida D."/>
            <person name="Dini-Andreote F."/>
            <person name="Camargo Neves A.A."/>
            <person name="Juca Ramos R.T."/>
            <person name="Andreote F.D."/>
            <person name="Carneiro A.R."/>
            <person name="Oliveira de Souza Lima A."/>
            <person name="Caracciolo Gomes de Sa P.H."/>
            <person name="Ribeiro Barbosa M.S."/>
            <person name="Araujo W.L."/>
            <person name="Silva A."/>
        </authorList>
    </citation>
    <scope>NUCLEOTIDE SEQUENCE [LARGE SCALE GENOMIC DNA]</scope>
    <source>
        <strain evidence="2 3">SR1.6/6</strain>
    </source>
</reference>
<dbReference type="PANTHER" id="PTHR43155">
    <property type="entry name" value="CYCLIC DI-GMP PHOSPHODIESTERASE PA4108-RELATED"/>
    <property type="match status" value="1"/>
</dbReference>
<evidence type="ECO:0000313" key="2">
    <source>
        <dbReference type="EMBL" id="QGY05511.1"/>
    </source>
</evidence>
<dbReference type="InterPro" id="IPR006675">
    <property type="entry name" value="HDIG_dom"/>
</dbReference>
<evidence type="ECO:0000259" key="1">
    <source>
        <dbReference type="PROSITE" id="PS51832"/>
    </source>
</evidence>
<protein>
    <submittedName>
        <fullName evidence="2">HD domain-containing protein</fullName>
    </submittedName>
</protein>
<organism evidence="2 3">
    <name type="scientific">Methylobacterium mesophilicum SR1.6/6</name>
    <dbReference type="NCBI Taxonomy" id="908290"/>
    <lineage>
        <taxon>Bacteria</taxon>
        <taxon>Pseudomonadati</taxon>
        <taxon>Pseudomonadota</taxon>
        <taxon>Alphaproteobacteria</taxon>
        <taxon>Hyphomicrobiales</taxon>
        <taxon>Methylobacteriaceae</taxon>
        <taxon>Methylobacterium</taxon>
    </lineage>
</organism>
<dbReference type="InterPro" id="IPR037522">
    <property type="entry name" value="HD_GYP_dom"/>
</dbReference>
<dbReference type="Gene3D" id="1.10.3210.10">
    <property type="entry name" value="Hypothetical protein af1432"/>
    <property type="match status" value="1"/>
</dbReference>
<dbReference type="Pfam" id="PF13487">
    <property type="entry name" value="HD_5"/>
    <property type="match status" value="1"/>
</dbReference>
<gene>
    <name evidence="2" type="ORF">MMSR116_29170</name>
</gene>
<dbReference type="InterPro" id="IPR003607">
    <property type="entry name" value="HD/PDEase_dom"/>
</dbReference>
<proteinExistence type="predicted"/>